<sequence length="261" mass="28554">MEQRVLAIHNKSLKRKRDESDFSEESLSPLSNVAQHDADGENYDQGDVKTPGACLDGTVATKFRDLDIQCASSTNAKIQQIPPEGGYVQPQRPENAQKPHALDASTNAPTTSTKKAISNEDINKVNIADFTKGSSSSTGQIHPDIADCSRPGSPPPQCSETSDTENYEESLTWDDSEITGHHATDPNDDGYGLNGVGFKPSAEVAWARSQHRKDQVAKWERRQANEAREARSRRRQRNDGGSPAITIAKSAPKQKKVKFDA</sequence>
<dbReference type="HOGENOM" id="CLU_042177_1_0_1"/>
<dbReference type="VEuPathDB" id="FungiDB:MCYG_03408"/>
<protein>
    <submittedName>
        <fullName evidence="2">Uncharacterized protein</fullName>
    </submittedName>
</protein>
<proteinExistence type="predicted"/>
<dbReference type="OrthoDB" id="5391950at2759"/>
<feature type="region of interest" description="Disordered" evidence="1">
    <location>
        <begin position="74"/>
        <end position="261"/>
    </location>
</feature>
<feature type="compositionally biased region" description="Polar residues" evidence="1">
    <location>
        <begin position="104"/>
        <end position="116"/>
    </location>
</feature>
<accession>C5FLL7</accession>
<keyword evidence="3" id="KW-1185">Reference proteome</keyword>
<evidence type="ECO:0000313" key="3">
    <source>
        <dbReference type="Proteomes" id="UP000002035"/>
    </source>
</evidence>
<feature type="region of interest" description="Disordered" evidence="1">
    <location>
        <begin position="1"/>
        <end position="51"/>
    </location>
</feature>
<evidence type="ECO:0000313" key="2">
    <source>
        <dbReference type="EMBL" id="EEQ30589.1"/>
    </source>
</evidence>
<dbReference type="OMA" id="SEITGHH"/>
<organism evidence="2 3">
    <name type="scientific">Arthroderma otae (strain ATCC MYA-4605 / CBS 113480)</name>
    <name type="common">Microsporum canis</name>
    <dbReference type="NCBI Taxonomy" id="554155"/>
    <lineage>
        <taxon>Eukaryota</taxon>
        <taxon>Fungi</taxon>
        <taxon>Dikarya</taxon>
        <taxon>Ascomycota</taxon>
        <taxon>Pezizomycotina</taxon>
        <taxon>Eurotiomycetes</taxon>
        <taxon>Eurotiomycetidae</taxon>
        <taxon>Onygenales</taxon>
        <taxon>Arthrodermataceae</taxon>
        <taxon>Microsporum</taxon>
    </lineage>
</organism>
<reference evidence="3" key="1">
    <citation type="journal article" date="2012" name="MBio">
        <title>Comparative genome analysis of Trichophyton rubrum and related dermatophytes reveals candidate genes involved in infection.</title>
        <authorList>
            <person name="Martinez D.A."/>
            <person name="Oliver B.G."/>
            <person name="Graeser Y."/>
            <person name="Goldberg J.M."/>
            <person name="Li W."/>
            <person name="Martinez-Rossi N.M."/>
            <person name="Monod M."/>
            <person name="Shelest E."/>
            <person name="Barton R.C."/>
            <person name="Birch E."/>
            <person name="Brakhage A.A."/>
            <person name="Chen Z."/>
            <person name="Gurr S.J."/>
            <person name="Heiman D."/>
            <person name="Heitman J."/>
            <person name="Kosti I."/>
            <person name="Rossi A."/>
            <person name="Saif S."/>
            <person name="Samalova M."/>
            <person name="Saunders C.W."/>
            <person name="Shea T."/>
            <person name="Summerbell R.C."/>
            <person name="Xu J."/>
            <person name="Young S."/>
            <person name="Zeng Q."/>
            <person name="Birren B.W."/>
            <person name="Cuomo C.A."/>
            <person name="White T.C."/>
        </authorList>
    </citation>
    <scope>NUCLEOTIDE SEQUENCE [LARGE SCALE GENOMIC DNA]</scope>
    <source>
        <strain evidence="3">ATCC MYA-4605 / CBS 113480</strain>
    </source>
</reference>
<dbReference type="AlphaFoldDB" id="C5FLL7"/>
<feature type="compositionally biased region" description="Basic residues" evidence="1">
    <location>
        <begin position="252"/>
        <end position="261"/>
    </location>
</feature>
<name>C5FLL7_ARTOC</name>
<dbReference type="eggNOG" id="ENOG502SEIX">
    <property type="taxonomic scope" value="Eukaryota"/>
</dbReference>
<gene>
    <name evidence="2" type="ORF">MCYG_03408</name>
</gene>
<dbReference type="RefSeq" id="XP_002847902.1">
    <property type="nucleotide sequence ID" value="XM_002847856.1"/>
</dbReference>
<dbReference type="GeneID" id="9222620"/>
<dbReference type="EMBL" id="DS995703">
    <property type="protein sequence ID" value="EEQ30589.1"/>
    <property type="molecule type" value="Genomic_DNA"/>
</dbReference>
<dbReference type="Proteomes" id="UP000002035">
    <property type="component" value="Unassembled WGS sequence"/>
</dbReference>
<evidence type="ECO:0000256" key="1">
    <source>
        <dbReference type="SAM" id="MobiDB-lite"/>
    </source>
</evidence>
<feature type="compositionally biased region" description="Acidic residues" evidence="1">
    <location>
        <begin position="162"/>
        <end position="177"/>
    </location>
</feature>
<feature type="compositionally biased region" description="Basic and acidic residues" evidence="1">
    <location>
        <begin position="212"/>
        <end position="230"/>
    </location>
</feature>
<feature type="compositionally biased region" description="Polar residues" evidence="1">
    <location>
        <begin position="25"/>
        <end position="34"/>
    </location>
</feature>